<evidence type="ECO:0000256" key="1">
    <source>
        <dbReference type="SAM" id="MobiDB-lite"/>
    </source>
</evidence>
<keyword evidence="4" id="KW-1185">Reference proteome</keyword>
<dbReference type="Pfam" id="PF15230">
    <property type="entry name" value="SRRM_C"/>
    <property type="match status" value="1"/>
</dbReference>
<feature type="region of interest" description="Disordered" evidence="1">
    <location>
        <begin position="162"/>
        <end position="243"/>
    </location>
</feature>
<feature type="region of interest" description="Disordered" evidence="1">
    <location>
        <begin position="283"/>
        <end position="318"/>
    </location>
</feature>
<dbReference type="EMBL" id="JAGXEW010000021">
    <property type="protein sequence ID" value="KAK1159955.1"/>
    <property type="molecule type" value="Genomic_DNA"/>
</dbReference>
<name>A0AAD8CZW6_ACIOX</name>
<dbReference type="Proteomes" id="UP001230051">
    <property type="component" value="Unassembled WGS sequence"/>
</dbReference>
<accession>A0AAD8CZW6</accession>
<feature type="compositionally biased region" description="Low complexity" evidence="1">
    <location>
        <begin position="438"/>
        <end position="451"/>
    </location>
</feature>
<feature type="compositionally biased region" description="Low complexity" evidence="1">
    <location>
        <begin position="534"/>
        <end position="566"/>
    </location>
</feature>
<comment type="caution">
    <text evidence="3">The sequence shown here is derived from an EMBL/GenBank/DDBJ whole genome shotgun (WGS) entry which is preliminary data.</text>
</comment>
<protein>
    <submittedName>
        <fullName evidence="3">Serine/arginine repetitive matrix protein 4-like isoform X2</fullName>
    </submittedName>
</protein>
<feature type="compositionally biased region" description="Polar residues" evidence="1">
    <location>
        <begin position="226"/>
        <end position="242"/>
    </location>
</feature>
<evidence type="ECO:0000313" key="3">
    <source>
        <dbReference type="EMBL" id="KAK1159955.1"/>
    </source>
</evidence>
<feature type="region of interest" description="Disordered" evidence="1">
    <location>
        <begin position="331"/>
        <end position="614"/>
    </location>
</feature>
<feature type="compositionally biased region" description="Basic and acidic residues" evidence="1">
    <location>
        <begin position="475"/>
        <end position="502"/>
    </location>
</feature>
<feature type="compositionally biased region" description="Basic and acidic residues" evidence="1">
    <location>
        <begin position="515"/>
        <end position="524"/>
    </location>
</feature>
<gene>
    <name evidence="3" type="primary">srrm4</name>
    <name evidence="3" type="ORF">AOXY_G21439</name>
</gene>
<reference evidence="3" key="1">
    <citation type="submission" date="2022-02" db="EMBL/GenBank/DDBJ databases">
        <title>Atlantic sturgeon de novo genome assembly.</title>
        <authorList>
            <person name="Stock M."/>
            <person name="Klopp C."/>
            <person name="Guiguen Y."/>
            <person name="Cabau C."/>
            <person name="Parinello H."/>
            <person name="Santidrian Yebra-Pimentel E."/>
            <person name="Kuhl H."/>
            <person name="Dirks R.P."/>
            <person name="Guessner J."/>
            <person name="Wuertz S."/>
            <person name="Du K."/>
            <person name="Schartl M."/>
        </authorList>
    </citation>
    <scope>NUCLEOTIDE SEQUENCE</scope>
    <source>
        <strain evidence="3">STURGEONOMICS-FGT-2020</strain>
        <tissue evidence="3">Whole blood</tissue>
    </source>
</reference>
<feature type="compositionally biased region" description="Polar residues" evidence="1">
    <location>
        <begin position="294"/>
        <end position="307"/>
    </location>
</feature>
<feature type="compositionally biased region" description="Low complexity" evidence="1">
    <location>
        <begin position="341"/>
        <end position="352"/>
    </location>
</feature>
<feature type="compositionally biased region" description="Low complexity" evidence="1">
    <location>
        <begin position="460"/>
        <end position="472"/>
    </location>
</feature>
<feature type="compositionally biased region" description="Basic residues" evidence="1">
    <location>
        <begin position="165"/>
        <end position="189"/>
    </location>
</feature>
<dbReference type="InterPro" id="IPR029360">
    <property type="entry name" value="SRRM_C"/>
</dbReference>
<sequence length="614" mass="69312">MASMQQGEKQLFEKFWRGTFKAVATPRPGSILVASIIARRTVANSDTSNCQASKADEGKPAVTTEQTSDRNGCIKARESKHRSHHRSPSLSFDEDLSPPPAPKGKKKKKKKKKKSDRKRRRRSPSYSPSPVRKKKKKSSRKRYFSYSCVQNLDIVFFPFSSSTSKSKRKVERKHRKRSRSHSRRRHRCRRSESESSTRRSSSSDSRHRRRSPEAGSLRSPTRRHTSSGNLPISVEQGGSTWVRSDMPGCKAPLNHCSISSDTIIKHSGSAAGLFTKKESHDIVSNQHKGHQDYDSGNDTSSPPSTKTGLPRSKDDKEKNIVYQVELLSPEKLRFNDDDSGSDSGNSVSSYSSLCEPLLSASPVTSRIEREVSSPCLGAVGEKRRTSSPVGGSLYLRGRSRTHSHSSSKNCSSRSSSCFSRSPEQKFSSDYSRRRSLSSEESCYSRSSSYSAKSRKRSLESWSSQSCRSPSYSRYNPDRSRETDNKKYGSKEKDSKREREWRRCQSYSPMRKRRRDSPSHLEARRITSARKRPIPYYRPSPSSSSRSSSCCSWYSSRSHSATCCHSGTRSKSRSRSHSTYRNHSRSPSWSSGSRRSRSSHSESYDSLGSSSRGHY</sequence>
<evidence type="ECO:0000313" key="4">
    <source>
        <dbReference type="Proteomes" id="UP001230051"/>
    </source>
</evidence>
<feature type="compositionally biased region" description="Basic residues" evidence="1">
    <location>
        <begin position="103"/>
        <end position="123"/>
    </location>
</feature>
<feature type="compositionally biased region" description="Basic residues" evidence="1">
    <location>
        <begin position="131"/>
        <end position="142"/>
    </location>
</feature>
<dbReference type="GO" id="GO:0043484">
    <property type="term" value="P:regulation of RNA splicing"/>
    <property type="evidence" value="ECO:0007669"/>
    <property type="project" value="TreeGrafter"/>
</dbReference>
<dbReference type="GO" id="GO:0003729">
    <property type="term" value="F:mRNA binding"/>
    <property type="evidence" value="ECO:0007669"/>
    <property type="project" value="TreeGrafter"/>
</dbReference>
<dbReference type="InterPro" id="IPR052109">
    <property type="entry name" value="SRRM_Domain-Containing"/>
</dbReference>
<organism evidence="3 4">
    <name type="scientific">Acipenser oxyrinchus oxyrinchus</name>
    <dbReference type="NCBI Taxonomy" id="40147"/>
    <lineage>
        <taxon>Eukaryota</taxon>
        <taxon>Metazoa</taxon>
        <taxon>Chordata</taxon>
        <taxon>Craniata</taxon>
        <taxon>Vertebrata</taxon>
        <taxon>Euteleostomi</taxon>
        <taxon>Actinopterygii</taxon>
        <taxon>Chondrostei</taxon>
        <taxon>Acipenseriformes</taxon>
        <taxon>Acipenseridae</taxon>
        <taxon>Acipenser</taxon>
    </lineage>
</organism>
<evidence type="ECO:0000259" key="2">
    <source>
        <dbReference type="Pfam" id="PF15230"/>
    </source>
</evidence>
<dbReference type="PANTHER" id="PTHR34755:SF1">
    <property type="entry name" value="SERINE_ARGININE REPETITIVE MATRIX PROTEIN 4"/>
    <property type="match status" value="1"/>
</dbReference>
<feature type="compositionally biased region" description="Basic residues" evidence="1">
    <location>
        <begin position="78"/>
        <end position="87"/>
    </location>
</feature>
<dbReference type="AlphaFoldDB" id="A0AAD8CZW6"/>
<dbReference type="GO" id="GO:0005634">
    <property type="term" value="C:nucleus"/>
    <property type="evidence" value="ECO:0007669"/>
    <property type="project" value="TreeGrafter"/>
</dbReference>
<feature type="compositionally biased region" description="Polar residues" evidence="1">
    <location>
        <begin position="42"/>
        <end position="52"/>
    </location>
</feature>
<feature type="compositionally biased region" description="Low complexity" evidence="1">
    <location>
        <begin position="406"/>
        <end position="421"/>
    </location>
</feature>
<feature type="domain" description="Serine/arginine repetitive matrix protein C-terminal" evidence="2">
    <location>
        <begin position="471"/>
        <end position="538"/>
    </location>
</feature>
<dbReference type="PANTHER" id="PTHR34755">
    <property type="entry name" value="SERINE/ARGININE REPETITIVE MATRIX PROTEIN 3-RELATED"/>
    <property type="match status" value="1"/>
</dbReference>
<proteinExistence type="predicted"/>
<feature type="compositionally biased region" description="Basic residues" evidence="1">
    <location>
        <begin position="567"/>
        <end position="583"/>
    </location>
</feature>
<feature type="region of interest" description="Disordered" evidence="1">
    <location>
        <begin position="42"/>
        <end position="142"/>
    </location>
</feature>
<dbReference type="GO" id="GO:0042551">
    <property type="term" value="P:neuron maturation"/>
    <property type="evidence" value="ECO:0007669"/>
    <property type="project" value="TreeGrafter"/>
</dbReference>
<dbReference type="GO" id="GO:0006397">
    <property type="term" value="P:mRNA processing"/>
    <property type="evidence" value="ECO:0007669"/>
    <property type="project" value="TreeGrafter"/>
</dbReference>